<gene>
    <name evidence="2" type="ORF">GB882_16755</name>
</gene>
<dbReference type="OrthoDB" id="3786860at2"/>
<evidence type="ECO:0000259" key="1">
    <source>
        <dbReference type="Pfam" id="PF04993"/>
    </source>
</evidence>
<accession>A0A7J9V0D3</accession>
<dbReference type="Gene3D" id="3.30.1460.30">
    <property type="entry name" value="YgaC/TfoX-N like chaperone"/>
    <property type="match status" value="1"/>
</dbReference>
<protein>
    <recommendedName>
        <fullName evidence="1">TfoX N-terminal domain-containing protein</fullName>
    </recommendedName>
</protein>
<dbReference type="InterPro" id="IPR007076">
    <property type="entry name" value="TfoX_N"/>
</dbReference>
<sequence length="111" mass="11731">MQMPRPSEADKARFRSLIPDDPRVEIRPMFGNLGAFIDGTIFAALLGADIGVKLSAAELDELRAGGARGFGPGPRPMDGYVTVPDDADARALVARAAAYVAALPPKAPKKR</sequence>
<dbReference type="EMBL" id="WHPD01003604">
    <property type="protein sequence ID" value="MPV90326.1"/>
    <property type="molecule type" value="Genomic_DNA"/>
</dbReference>
<dbReference type="RefSeq" id="WP_152233121.1">
    <property type="nucleotide sequence ID" value="NZ_BAAAOT010000029.1"/>
</dbReference>
<evidence type="ECO:0000313" key="3">
    <source>
        <dbReference type="Proteomes" id="UP000429644"/>
    </source>
</evidence>
<dbReference type="AlphaFoldDB" id="A0A7J9V0D3"/>
<comment type="caution">
    <text evidence="2">The sequence shown here is derived from an EMBL/GenBank/DDBJ whole genome shotgun (WGS) entry which is preliminary data.</text>
</comment>
<evidence type="ECO:0000313" key="2">
    <source>
        <dbReference type="EMBL" id="MPV90326.1"/>
    </source>
</evidence>
<keyword evidence="3" id="KW-1185">Reference proteome</keyword>
<organism evidence="2 3">
    <name type="scientific">Georgenia ruanii</name>
    <dbReference type="NCBI Taxonomy" id="348442"/>
    <lineage>
        <taxon>Bacteria</taxon>
        <taxon>Bacillati</taxon>
        <taxon>Actinomycetota</taxon>
        <taxon>Actinomycetes</taxon>
        <taxon>Micrococcales</taxon>
        <taxon>Bogoriellaceae</taxon>
        <taxon>Georgenia</taxon>
    </lineage>
</organism>
<dbReference type="SUPFAM" id="SSF159894">
    <property type="entry name" value="YgaC/TfoX-N like"/>
    <property type="match status" value="1"/>
</dbReference>
<dbReference type="Pfam" id="PF04993">
    <property type="entry name" value="TfoX_N"/>
    <property type="match status" value="1"/>
</dbReference>
<reference evidence="2 3" key="1">
    <citation type="submission" date="2019-10" db="EMBL/GenBank/DDBJ databases">
        <title>Georgenia wutianyii sp. nov. and Georgenia yuyongxinii sp. nov. isolated from plateau pika (Ochotona curzoniae) in the Qinghai-Tibet plateau of China.</title>
        <authorList>
            <person name="Tian Z."/>
        </authorList>
    </citation>
    <scope>NUCLEOTIDE SEQUENCE [LARGE SCALE GENOMIC DNA]</scope>
    <source>
        <strain evidence="2 3">JCM 15130</strain>
    </source>
</reference>
<name>A0A7J9V0D3_9MICO</name>
<proteinExistence type="predicted"/>
<dbReference type="Proteomes" id="UP000429644">
    <property type="component" value="Unassembled WGS sequence"/>
</dbReference>
<feature type="domain" description="TfoX N-terminal" evidence="1">
    <location>
        <begin position="23"/>
        <end position="87"/>
    </location>
</feature>